<dbReference type="Proteomes" id="UP000034952">
    <property type="component" value="Unassembled WGS sequence"/>
</dbReference>
<evidence type="ECO:0000313" key="3">
    <source>
        <dbReference type="Proteomes" id="UP000034952"/>
    </source>
</evidence>
<keyword evidence="1" id="KW-1133">Transmembrane helix</keyword>
<evidence type="ECO:0000313" key="2">
    <source>
        <dbReference type="EMBL" id="KKP66981.1"/>
    </source>
</evidence>
<accession>A0A0G0BT99</accession>
<feature type="transmembrane region" description="Helical" evidence="1">
    <location>
        <begin position="21"/>
        <end position="43"/>
    </location>
</feature>
<keyword evidence="1" id="KW-0472">Membrane</keyword>
<reference evidence="2 3" key="1">
    <citation type="journal article" date="2015" name="Nature">
        <title>rRNA introns, odd ribosomes, and small enigmatic genomes across a large radiation of phyla.</title>
        <authorList>
            <person name="Brown C.T."/>
            <person name="Hug L.A."/>
            <person name="Thomas B.C."/>
            <person name="Sharon I."/>
            <person name="Castelle C.J."/>
            <person name="Singh A."/>
            <person name="Wilkins M.J."/>
            <person name="Williams K.H."/>
            <person name="Banfield J.F."/>
        </authorList>
    </citation>
    <scope>NUCLEOTIDE SEQUENCE [LARGE SCALE GENOMIC DNA]</scope>
</reference>
<comment type="caution">
    <text evidence="2">The sequence shown here is derived from an EMBL/GenBank/DDBJ whole genome shotgun (WGS) entry which is preliminary data.</text>
</comment>
<evidence type="ECO:0000256" key="1">
    <source>
        <dbReference type="SAM" id="Phobius"/>
    </source>
</evidence>
<gene>
    <name evidence="2" type="ORF">UR64_C0001G0060</name>
</gene>
<feature type="transmembrane region" description="Helical" evidence="1">
    <location>
        <begin position="63"/>
        <end position="83"/>
    </location>
</feature>
<protein>
    <submittedName>
        <fullName evidence="2">Uncharacterized protein</fullName>
    </submittedName>
</protein>
<dbReference type="AlphaFoldDB" id="A0A0G0BT99"/>
<dbReference type="EMBL" id="LBPY01000001">
    <property type="protein sequence ID" value="KKP66981.1"/>
    <property type="molecule type" value="Genomic_DNA"/>
</dbReference>
<organism evidence="2 3">
    <name type="scientific">Candidatus Nomurabacteria bacterium GW2011_GWE1_35_16</name>
    <dbReference type="NCBI Taxonomy" id="1618761"/>
    <lineage>
        <taxon>Bacteria</taxon>
        <taxon>Candidatus Nomuraibacteriota</taxon>
    </lineage>
</organism>
<proteinExistence type="predicted"/>
<name>A0A0G0BT99_9BACT</name>
<sequence>MTIIPIAEASVVTLMGKVNDVIINPIIIFVFVLATVYFLYGLIQYLISPDNEEIRTSSKSHMLWGIVGMFIMISVFGIMNIILNTLGEENIKIESDGSYTVGDIK</sequence>
<keyword evidence="1" id="KW-0812">Transmembrane</keyword>